<evidence type="ECO:0000313" key="9">
    <source>
        <dbReference type="EMBL" id="KAK3605446.1"/>
    </source>
</evidence>
<evidence type="ECO:0000256" key="6">
    <source>
        <dbReference type="ARBA" id="ARBA00023315"/>
    </source>
</evidence>
<comment type="domain">
    <text evidence="7">The DHHC domain is required for palmitoyltransferase activity.</text>
</comment>
<reference evidence="9" key="3">
    <citation type="submission" date="2023-05" db="EMBL/GenBank/DDBJ databases">
        <authorList>
            <person name="Smith C.H."/>
        </authorList>
    </citation>
    <scope>NUCLEOTIDE SEQUENCE</scope>
    <source>
        <strain evidence="9">CHS0354</strain>
        <tissue evidence="9">Mantle</tissue>
    </source>
</reference>
<proteinExistence type="inferred from homology"/>
<dbReference type="InterPro" id="IPR001594">
    <property type="entry name" value="Palmitoyltrfase_DHHC"/>
</dbReference>
<dbReference type="PANTHER" id="PTHR22883">
    <property type="entry name" value="ZINC FINGER DHHC DOMAIN CONTAINING PROTEIN"/>
    <property type="match status" value="1"/>
</dbReference>
<dbReference type="AlphaFoldDB" id="A0AAE0W8J6"/>
<dbReference type="Proteomes" id="UP001195483">
    <property type="component" value="Unassembled WGS sequence"/>
</dbReference>
<dbReference type="GO" id="GO:0019706">
    <property type="term" value="F:protein-cysteine S-palmitoyltransferase activity"/>
    <property type="evidence" value="ECO:0007669"/>
    <property type="project" value="UniProtKB-EC"/>
</dbReference>
<reference evidence="9" key="1">
    <citation type="journal article" date="2021" name="Genome Biol. Evol.">
        <title>A High-Quality Reference Genome for a Parasitic Bivalve with Doubly Uniparental Inheritance (Bivalvia: Unionida).</title>
        <authorList>
            <person name="Smith C.H."/>
        </authorList>
    </citation>
    <scope>NUCLEOTIDE SEQUENCE</scope>
    <source>
        <strain evidence="9">CHS0354</strain>
    </source>
</reference>
<keyword evidence="4 7" id="KW-1133">Transmembrane helix</keyword>
<evidence type="ECO:0000313" key="10">
    <source>
        <dbReference type="Proteomes" id="UP001195483"/>
    </source>
</evidence>
<evidence type="ECO:0000256" key="5">
    <source>
        <dbReference type="ARBA" id="ARBA00023136"/>
    </source>
</evidence>
<dbReference type="PROSITE" id="PS50216">
    <property type="entry name" value="DHHC"/>
    <property type="match status" value="1"/>
</dbReference>
<keyword evidence="3 7" id="KW-0812">Transmembrane</keyword>
<feature type="transmembrane region" description="Helical" evidence="7">
    <location>
        <begin position="104"/>
        <end position="121"/>
    </location>
</feature>
<keyword evidence="2 7" id="KW-0808">Transferase</keyword>
<dbReference type="GO" id="GO:0006612">
    <property type="term" value="P:protein targeting to membrane"/>
    <property type="evidence" value="ECO:0007669"/>
    <property type="project" value="TreeGrafter"/>
</dbReference>
<keyword evidence="5 7" id="KW-0472">Membrane</keyword>
<reference evidence="9" key="2">
    <citation type="journal article" date="2021" name="Genome Biol. Evol.">
        <title>Developing a high-quality reference genome for a parasitic bivalve with doubly uniparental inheritance (Bivalvia: Unionida).</title>
        <authorList>
            <person name="Smith C.H."/>
        </authorList>
    </citation>
    <scope>NUCLEOTIDE SEQUENCE</scope>
    <source>
        <strain evidence="9">CHS0354</strain>
        <tissue evidence="9">Mantle</tissue>
    </source>
</reference>
<sequence>MDFLMLTAIYVLLFGLSVAFYIYKDHRILSTGPVGLLREIITQAFYRVVPSFIIHWSKTVGNYILFKRNPLFQLVFVVLVLLGHGVFVYDMLPVLEIFETEKNHTFLPLLVLFTNGLMFHWSCIADPGEITQKNLQLYSSVYEYDGNLYQQSVCPTCKFQKPARSKHCSVCNRCVHRFDHHCVWTNNCVGGLNHRFFLLYLMTLTLMFVQGVYVGSHCLILYIKHFNLWNASYVDRDGIVRPVTLLIVFQHLFLQVPRLVFLVVSLVLLTFLVGGFTVYQLYLVCTNHTTNETYKIKEIKNRHLHVQPNGTDNNATVLPKKQSKSSAKKMLKPYQRSAVENLYEVFVPYSFIKWKNKDN</sequence>
<feature type="domain" description="Palmitoyltransferase DHHC" evidence="8">
    <location>
        <begin position="150"/>
        <end position="295"/>
    </location>
</feature>
<feature type="transmembrane region" description="Helical" evidence="7">
    <location>
        <begin position="259"/>
        <end position="282"/>
    </location>
</feature>
<evidence type="ECO:0000259" key="8">
    <source>
        <dbReference type="Pfam" id="PF01529"/>
    </source>
</evidence>
<keyword evidence="10" id="KW-1185">Reference proteome</keyword>
<comment type="similarity">
    <text evidence="7">Belongs to the DHHC palmitoyltransferase family.</text>
</comment>
<dbReference type="GO" id="GO:0005783">
    <property type="term" value="C:endoplasmic reticulum"/>
    <property type="evidence" value="ECO:0007669"/>
    <property type="project" value="TreeGrafter"/>
</dbReference>
<keyword evidence="6 7" id="KW-0012">Acyltransferase</keyword>
<feature type="transmembrane region" description="Helical" evidence="7">
    <location>
        <begin position="71"/>
        <end position="92"/>
    </location>
</feature>
<dbReference type="EMBL" id="JAEAOA010000514">
    <property type="protein sequence ID" value="KAK3605446.1"/>
    <property type="molecule type" value="Genomic_DNA"/>
</dbReference>
<organism evidence="9 10">
    <name type="scientific">Potamilus streckersoni</name>
    <dbReference type="NCBI Taxonomy" id="2493646"/>
    <lineage>
        <taxon>Eukaryota</taxon>
        <taxon>Metazoa</taxon>
        <taxon>Spiralia</taxon>
        <taxon>Lophotrochozoa</taxon>
        <taxon>Mollusca</taxon>
        <taxon>Bivalvia</taxon>
        <taxon>Autobranchia</taxon>
        <taxon>Heteroconchia</taxon>
        <taxon>Palaeoheterodonta</taxon>
        <taxon>Unionida</taxon>
        <taxon>Unionoidea</taxon>
        <taxon>Unionidae</taxon>
        <taxon>Ambleminae</taxon>
        <taxon>Lampsilini</taxon>
        <taxon>Potamilus</taxon>
    </lineage>
</organism>
<protein>
    <recommendedName>
        <fullName evidence="7">Palmitoyltransferase</fullName>
        <ecNumber evidence="7">2.3.1.225</ecNumber>
    </recommendedName>
</protein>
<comment type="subcellular location">
    <subcellularLocation>
        <location evidence="1">Membrane</location>
        <topology evidence="1">Multi-pass membrane protein</topology>
    </subcellularLocation>
</comment>
<dbReference type="GO" id="GO:0005794">
    <property type="term" value="C:Golgi apparatus"/>
    <property type="evidence" value="ECO:0007669"/>
    <property type="project" value="TreeGrafter"/>
</dbReference>
<feature type="transmembrane region" description="Helical" evidence="7">
    <location>
        <begin position="6"/>
        <end position="23"/>
    </location>
</feature>
<dbReference type="InterPro" id="IPR039859">
    <property type="entry name" value="PFA4/ZDH16/20/ERF2-like"/>
</dbReference>
<comment type="caution">
    <text evidence="9">The sequence shown here is derived from an EMBL/GenBank/DDBJ whole genome shotgun (WGS) entry which is preliminary data.</text>
</comment>
<gene>
    <name evidence="9" type="ORF">CHS0354_007527</name>
</gene>
<evidence type="ECO:0000256" key="1">
    <source>
        <dbReference type="ARBA" id="ARBA00004141"/>
    </source>
</evidence>
<feature type="transmembrane region" description="Helical" evidence="7">
    <location>
        <begin position="197"/>
        <end position="223"/>
    </location>
</feature>
<dbReference type="EC" id="2.3.1.225" evidence="7"/>
<accession>A0AAE0W8J6</accession>
<dbReference type="PANTHER" id="PTHR22883:SF488">
    <property type="entry name" value="PALMITOYLTRANSFERASE"/>
    <property type="match status" value="1"/>
</dbReference>
<evidence type="ECO:0000256" key="3">
    <source>
        <dbReference type="ARBA" id="ARBA00022692"/>
    </source>
</evidence>
<comment type="catalytic activity">
    <reaction evidence="7">
        <text>L-cysteinyl-[protein] + hexadecanoyl-CoA = S-hexadecanoyl-L-cysteinyl-[protein] + CoA</text>
        <dbReference type="Rhea" id="RHEA:36683"/>
        <dbReference type="Rhea" id="RHEA-COMP:10131"/>
        <dbReference type="Rhea" id="RHEA-COMP:11032"/>
        <dbReference type="ChEBI" id="CHEBI:29950"/>
        <dbReference type="ChEBI" id="CHEBI:57287"/>
        <dbReference type="ChEBI" id="CHEBI:57379"/>
        <dbReference type="ChEBI" id="CHEBI:74151"/>
        <dbReference type="EC" id="2.3.1.225"/>
    </reaction>
</comment>
<name>A0AAE0W8J6_9BIVA</name>
<evidence type="ECO:0000256" key="7">
    <source>
        <dbReference type="RuleBase" id="RU079119"/>
    </source>
</evidence>
<dbReference type="GO" id="GO:0016020">
    <property type="term" value="C:membrane"/>
    <property type="evidence" value="ECO:0007669"/>
    <property type="project" value="UniProtKB-SubCell"/>
</dbReference>
<dbReference type="Pfam" id="PF01529">
    <property type="entry name" value="DHHC"/>
    <property type="match status" value="1"/>
</dbReference>
<evidence type="ECO:0000256" key="4">
    <source>
        <dbReference type="ARBA" id="ARBA00022989"/>
    </source>
</evidence>
<evidence type="ECO:0000256" key="2">
    <source>
        <dbReference type="ARBA" id="ARBA00022679"/>
    </source>
</evidence>